<keyword evidence="6 10" id="KW-0862">Zinc</keyword>
<comment type="subcellular location">
    <subcellularLocation>
        <location evidence="1">Mitochondrion</location>
    </subcellularLocation>
</comment>
<dbReference type="PANTHER" id="PTHR11804:SF79">
    <property type="entry name" value="MITOCHONDRIAL INTERMEDIATE PEPTIDASE"/>
    <property type="match status" value="1"/>
</dbReference>
<evidence type="ECO:0000256" key="2">
    <source>
        <dbReference type="ARBA" id="ARBA00006040"/>
    </source>
</evidence>
<evidence type="ECO:0000256" key="4">
    <source>
        <dbReference type="ARBA" id="ARBA00022723"/>
    </source>
</evidence>
<dbReference type="GO" id="GO:0006627">
    <property type="term" value="P:protein processing involved in protein targeting to mitochondrion"/>
    <property type="evidence" value="ECO:0007669"/>
    <property type="project" value="TreeGrafter"/>
</dbReference>
<dbReference type="GO" id="GO:0004222">
    <property type="term" value="F:metalloendopeptidase activity"/>
    <property type="evidence" value="ECO:0007669"/>
    <property type="project" value="InterPro"/>
</dbReference>
<evidence type="ECO:0000256" key="9">
    <source>
        <dbReference type="ARBA" id="ARBA00023128"/>
    </source>
</evidence>
<evidence type="ECO:0000256" key="1">
    <source>
        <dbReference type="ARBA" id="ARBA00004173"/>
    </source>
</evidence>
<evidence type="ECO:0000256" key="6">
    <source>
        <dbReference type="ARBA" id="ARBA00022833"/>
    </source>
</evidence>
<dbReference type="GO" id="GO:0006518">
    <property type="term" value="P:peptide metabolic process"/>
    <property type="evidence" value="ECO:0007669"/>
    <property type="project" value="TreeGrafter"/>
</dbReference>
<proteinExistence type="inferred from homology"/>
<dbReference type="EMBL" id="CAXKWB010025666">
    <property type="protein sequence ID" value="CAL4128431.1"/>
    <property type="molecule type" value="Genomic_DNA"/>
</dbReference>
<comment type="cofactor">
    <cofactor evidence="10">
        <name>Zn(2+)</name>
        <dbReference type="ChEBI" id="CHEBI:29105"/>
    </cofactor>
    <text evidence="10">Binds 1 zinc ion.</text>
</comment>
<keyword evidence="4 10" id="KW-0479">Metal-binding</keyword>
<name>A0AAV2RLH1_MEGNR</name>
<evidence type="ECO:0000259" key="11">
    <source>
        <dbReference type="Pfam" id="PF01432"/>
    </source>
</evidence>
<dbReference type="Gene3D" id="1.10.1370.10">
    <property type="entry name" value="Neurolysin, domain 3"/>
    <property type="match status" value="1"/>
</dbReference>
<dbReference type="InterPro" id="IPR001567">
    <property type="entry name" value="Pept_M3A_M3B_dom"/>
</dbReference>
<comment type="similarity">
    <text evidence="2 10">Belongs to the peptidase M3 family.</text>
</comment>
<evidence type="ECO:0000313" key="13">
    <source>
        <dbReference type="Proteomes" id="UP001497623"/>
    </source>
</evidence>
<keyword evidence="3 10" id="KW-0645">Protease</keyword>
<dbReference type="GO" id="GO:0005739">
    <property type="term" value="C:mitochondrion"/>
    <property type="evidence" value="ECO:0007669"/>
    <property type="project" value="UniProtKB-SubCell"/>
</dbReference>
<evidence type="ECO:0000256" key="10">
    <source>
        <dbReference type="RuleBase" id="RU003435"/>
    </source>
</evidence>
<comment type="caution">
    <text evidence="12">The sequence shown here is derived from an EMBL/GenBank/DDBJ whole genome shotgun (WGS) entry which is preliminary data.</text>
</comment>
<reference evidence="12 13" key="1">
    <citation type="submission" date="2024-05" db="EMBL/GenBank/DDBJ databases">
        <authorList>
            <person name="Wallberg A."/>
        </authorList>
    </citation>
    <scope>NUCLEOTIDE SEQUENCE [LARGE SCALE GENOMIC DNA]</scope>
</reference>
<evidence type="ECO:0000256" key="7">
    <source>
        <dbReference type="ARBA" id="ARBA00022946"/>
    </source>
</evidence>
<keyword evidence="7" id="KW-0809">Transit peptide</keyword>
<organism evidence="12 13">
    <name type="scientific">Meganyctiphanes norvegica</name>
    <name type="common">Northern krill</name>
    <name type="synonym">Thysanopoda norvegica</name>
    <dbReference type="NCBI Taxonomy" id="48144"/>
    <lineage>
        <taxon>Eukaryota</taxon>
        <taxon>Metazoa</taxon>
        <taxon>Ecdysozoa</taxon>
        <taxon>Arthropoda</taxon>
        <taxon>Crustacea</taxon>
        <taxon>Multicrustacea</taxon>
        <taxon>Malacostraca</taxon>
        <taxon>Eumalacostraca</taxon>
        <taxon>Eucarida</taxon>
        <taxon>Euphausiacea</taxon>
        <taxon>Euphausiidae</taxon>
        <taxon>Meganyctiphanes</taxon>
    </lineage>
</organism>
<dbReference type="SUPFAM" id="SSF55486">
    <property type="entry name" value="Metalloproteases ('zincins'), catalytic domain"/>
    <property type="match status" value="1"/>
</dbReference>
<dbReference type="CDD" id="cd06457">
    <property type="entry name" value="M3A_MIP"/>
    <property type="match status" value="1"/>
</dbReference>
<keyword evidence="5 10" id="KW-0378">Hydrolase</keyword>
<dbReference type="PANTHER" id="PTHR11804">
    <property type="entry name" value="PROTEASE M3 THIMET OLIGOPEPTIDASE-RELATED"/>
    <property type="match status" value="1"/>
</dbReference>
<evidence type="ECO:0000256" key="5">
    <source>
        <dbReference type="ARBA" id="ARBA00022801"/>
    </source>
</evidence>
<dbReference type="InterPro" id="IPR045090">
    <property type="entry name" value="Pept_M3A_M3B"/>
</dbReference>
<keyword evidence="13" id="KW-1185">Reference proteome</keyword>
<dbReference type="GO" id="GO:0046872">
    <property type="term" value="F:metal ion binding"/>
    <property type="evidence" value="ECO:0007669"/>
    <property type="project" value="UniProtKB-UniRule"/>
</dbReference>
<gene>
    <name evidence="12" type="ORF">MNOR_LOCUS26107</name>
</gene>
<accession>A0AAV2RLH1</accession>
<dbReference type="Pfam" id="PF01432">
    <property type="entry name" value="Peptidase_M3"/>
    <property type="match status" value="1"/>
</dbReference>
<evidence type="ECO:0000256" key="8">
    <source>
        <dbReference type="ARBA" id="ARBA00023049"/>
    </source>
</evidence>
<dbReference type="Gene3D" id="3.40.390.10">
    <property type="entry name" value="Collagenase (Catalytic Domain)"/>
    <property type="match status" value="1"/>
</dbReference>
<dbReference type="AlphaFoldDB" id="A0AAV2RLH1"/>
<feature type="domain" description="Peptidase M3A/M3B catalytic" evidence="11">
    <location>
        <begin position="257"/>
        <end position="700"/>
    </location>
</feature>
<keyword evidence="8 10" id="KW-0482">Metalloprotease</keyword>
<evidence type="ECO:0000313" key="12">
    <source>
        <dbReference type="EMBL" id="CAL4128431.1"/>
    </source>
</evidence>
<dbReference type="InterPro" id="IPR024077">
    <property type="entry name" value="Neurolysin/TOP_dom2"/>
</dbReference>
<feature type="non-terminal residue" evidence="12">
    <location>
        <position position="717"/>
    </location>
</feature>
<protein>
    <recommendedName>
        <fullName evidence="11">Peptidase M3A/M3B catalytic domain-containing protein</fullName>
    </recommendedName>
</protein>
<sequence length="717" mass="81628">MAYFEEFESHLLNVSTNITKHTRHQRKNIARFQIMPQLRGSWSTFPFRIQPFNLANLHTKSFTKQAGLFGIDELKDPDGFYLLRENALQETEDLLSECISPDRSRKIVEVFDHLSDSLCRVADLSEFIRMAHPQAKYGYAAEDACIAIGGLVEKLNTNRPLYESLRDVVHQGDKFPTTEVDEHVGKLFLFDFEQSGIHLDASRRHQVVSLSESILTLGQHFMNGAMQPRAIAKEKLPNVISQHFAIDGDNVLVTGLFADAHNEMTREAAYKIFLYPDQHQEYLLTELVNNRHEMAKLCGFSSYASRAVSGSLAGSPDLIVNFLELLAAEVQPRAAEDFAEMKKMKKYMHQNKRALAPWDVPYYTGQARQNKFYVNTSDLSQYFSLGTVMDGLCGLLERLYNIKLQLEEPLPGELWISDVYKLAVIHKEEGLLGHIYCDFYERPGKAHQDCHFTIRGGKCLPDGSYQNPVVVLHLNLPSPSWSCPSLLTPGMVENLFHEMGHAMHSMLARTQYQHVTGTRCSTDFAEVPSILMEFFAQDPRVLHSFARHYKTGEKIPFDVLQRLVASKSVFGASELQLQSFYSLLDQRYHGETRWPSSTTTTNILEEVQNDFYGLPYVKDTAWQLRFGHLVGYGAKYYAYLVSRAVASWIWQKYFVNDPFSSEMGEKLRKEVLVHGGGKPPQMMVGEFLGKEVNAQNLVDALILDLDDKKSRIDTCTP</sequence>
<dbReference type="InterPro" id="IPR033851">
    <property type="entry name" value="M3A_MIP"/>
</dbReference>
<evidence type="ECO:0000256" key="3">
    <source>
        <dbReference type="ARBA" id="ARBA00022670"/>
    </source>
</evidence>
<keyword evidence="9" id="KW-0496">Mitochondrion</keyword>
<dbReference type="InterPro" id="IPR024079">
    <property type="entry name" value="MetalloPept_cat_dom_sf"/>
</dbReference>
<dbReference type="FunFam" id="3.40.390.10:FF:000013">
    <property type="entry name" value="Mitochondrial intermediate peptidase"/>
    <property type="match status" value="1"/>
</dbReference>
<dbReference type="Proteomes" id="UP001497623">
    <property type="component" value="Unassembled WGS sequence"/>
</dbReference>